<comment type="similarity">
    <text evidence="1">Belongs to the D-alanine--D-alanine ligase family.</text>
</comment>
<dbReference type="InterPro" id="IPR011095">
    <property type="entry name" value="Dala_Dala_lig_C"/>
</dbReference>
<dbReference type="Gene3D" id="3.30.470.20">
    <property type="entry name" value="ATP-grasp fold, B domain"/>
    <property type="match status" value="1"/>
</dbReference>
<keyword evidence="6" id="KW-1185">Reference proteome</keyword>
<dbReference type="InterPro" id="IPR011761">
    <property type="entry name" value="ATP-grasp"/>
</dbReference>
<dbReference type="Pfam" id="PF07478">
    <property type="entry name" value="Dala_Dala_lig_C"/>
    <property type="match status" value="1"/>
</dbReference>
<dbReference type="InterPro" id="IPR013815">
    <property type="entry name" value="ATP_grasp_subdomain_1"/>
</dbReference>
<evidence type="ECO:0000259" key="4">
    <source>
        <dbReference type="PROSITE" id="PS50975"/>
    </source>
</evidence>
<evidence type="ECO:0000256" key="2">
    <source>
        <dbReference type="ARBA" id="ARBA00022598"/>
    </source>
</evidence>
<dbReference type="PANTHER" id="PTHR23132:SF26">
    <property type="entry name" value="BLR7451 PROTEIN"/>
    <property type="match status" value="1"/>
</dbReference>
<keyword evidence="3" id="KW-0067">ATP-binding</keyword>
<sequence>MRVTVLTHLEKKGDTKYDVVVDQVAEALRSEKHTVKVLAVHGDVAALIEGIRAQRPGLVFNLVESFGRHFAGEIGVAGALQLLCVRHTGGGPGEYYLQQDKALTKEILAYHGVPFPNYAVFRHDSYPDTSGRLRMPLIVKPLRMDASIGIETDSLVRSATQMMKRIVAIHEKIKDAALVEEYIEGREFYVGVLGNRKPIALPPIEMDFSGLPAGMPRVLGRRAKWVKSSPEYKGTKSKIAEIPNETKLQLQRVALDAYRALRVRDYGRIDLRLTPAGEVYVIEVNASCYLEKSGEFATAAQAAGIRYGSLVNAIAKLALARFRRPY</sequence>
<name>A0ABZ2LWN7_9BACT</name>
<protein>
    <submittedName>
        <fullName evidence="5">ATP-grasp domain-containing protein</fullName>
    </submittedName>
</protein>
<keyword evidence="2" id="KW-0436">Ligase</keyword>
<organism evidence="5 6">
    <name type="scientific">Pendulispora albinea</name>
    <dbReference type="NCBI Taxonomy" id="2741071"/>
    <lineage>
        <taxon>Bacteria</taxon>
        <taxon>Pseudomonadati</taxon>
        <taxon>Myxococcota</taxon>
        <taxon>Myxococcia</taxon>
        <taxon>Myxococcales</taxon>
        <taxon>Sorangiineae</taxon>
        <taxon>Pendulisporaceae</taxon>
        <taxon>Pendulispora</taxon>
    </lineage>
</organism>
<reference evidence="5 6" key="1">
    <citation type="submission" date="2021-12" db="EMBL/GenBank/DDBJ databases">
        <title>Discovery of the Pendulisporaceae a myxobacterial family with distinct sporulation behavior and unique specialized metabolism.</title>
        <authorList>
            <person name="Garcia R."/>
            <person name="Popoff A."/>
            <person name="Bader C.D."/>
            <person name="Loehr J."/>
            <person name="Walesch S."/>
            <person name="Walt C."/>
            <person name="Boldt J."/>
            <person name="Bunk B."/>
            <person name="Haeckl F.J.F.P.J."/>
            <person name="Gunesch A.P."/>
            <person name="Birkelbach J."/>
            <person name="Nuebel U."/>
            <person name="Pietschmann T."/>
            <person name="Bach T."/>
            <person name="Mueller R."/>
        </authorList>
    </citation>
    <scope>NUCLEOTIDE SEQUENCE [LARGE SCALE GENOMIC DNA]</scope>
    <source>
        <strain evidence="5 6">MSr11954</strain>
    </source>
</reference>
<evidence type="ECO:0000256" key="3">
    <source>
        <dbReference type="PROSITE-ProRule" id="PRU00409"/>
    </source>
</evidence>
<dbReference type="PANTHER" id="PTHR23132">
    <property type="entry name" value="D-ALANINE--D-ALANINE LIGASE"/>
    <property type="match status" value="1"/>
</dbReference>
<dbReference type="Proteomes" id="UP001370348">
    <property type="component" value="Chromosome"/>
</dbReference>
<dbReference type="SUPFAM" id="SSF56059">
    <property type="entry name" value="Glutathione synthetase ATP-binding domain-like"/>
    <property type="match status" value="1"/>
</dbReference>
<dbReference type="EMBL" id="CP089984">
    <property type="protein sequence ID" value="WXB14024.1"/>
    <property type="molecule type" value="Genomic_DNA"/>
</dbReference>
<dbReference type="Gene3D" id="3.30.1490.20">
    <property type="entry name" value="ATP-grasp fold, A domain"/>
    <property type="match status" value="1"/>
</dbReference>
<feature type="domain" description="ATP-grasp" evidence="4">
    <location>
        <begin position="105"/>
        <end position="316"/>
    </location>
</feature>
<dbReference type="PROSITE" id="PS50975">
    <property type="entry name" value="ATP_GRASP"/>
    <property type="match status" value="1"/>
</dbReference>
<evidence type="ECO:0000256" key="1">
    <source>
        <dbReference type="ARBA" id="ARBA00010871"/>
    </source>
</evidence>
<evidence type="ECO:0000313" key="6">
    <source>
        <dbReference type="Proteomes" id="UP001370348"/>
    </source>
</evidence>
<gene>
    <name evidence="5" type="ORF">LZC94_40115</name>
</gene>
<evidence type="ECO:0000313" key="5">
    <source>
        <dbReference type="EMBL" id="WXB14024.1"/>
    </source>
</evidence>
<accession>A0ABZ2LWN7</accession>
<keyword evidence="3" id="KW-0547">Nucleotide-binding</keyword>
<dbReference type="RefSeq" id="WP_394823640.1">
    <property type="nucleotide sequence ID" value="NZ_CP089984.1"/>
</dbReference>
<proteinExistence type="inferred from homology"/>